<proteinExistence type="predicted"/>
<keyword evidence="2" id="KW-1185">Reference proteome</keyword>
<protein>
    <submittedName>
        <fullName evidence="1">Uncharacterized protein</fullName>
    </submittedName>
</protein>
<comment type="caution">
    <text evidence="1">The sequence shown here is derived from an EMBL/GenBank/DDBJ whole genome shotgun (WGS) entry which is preliminary data.</text>
</comment>
<organism evidence="1 2">
    <name type="scientific">Araneus ventricosus</name>
    <name type="common">Orbweaver spider</name>
    <name type="synonym">Epeira ventricosa</name>
    <dbReference type="NCBI Taxonomy" id="182803"/>
    <lineage>
        <taxon>Eukaryota</taxon>
        <taxon>Metazoa</taxon>
        <taxon>Ecdysozoa</taxon>
        <taxon>Arthropoda</taxon>
        <taxon>Chelicerata</taxon>
        <taxon>Arachnida</taxon>
        <taxon>Araneae</taxon>
        <taxon>Araneomorphae</taxon>
        <taxon>Entelegynae</taxon>
        <taxon>Araneoidea</taxon>
        <taxon>Araneidae</taxon>
        <taxon>Araneus</taxon>
    </lineage>
</organism>
<reference evidence="1 2" key="1">
    <citation type="journal article" date="2019" name="Sci. Rep.">
        <title>Orb-weaving spider Araneus ventricosus genome elucidates the spidroin gene catalogue.</title>
        <authorList>
            <person name="Kono N."/>
            <person name="Nakamura H."/>
            <person name="Ohtoshi R."/>
            <person name="Moran D.A.P."/>
            <person name="Shinohara A."/>
            <person name="Yoshida Y."/>
            <person name="Fujiwara M."/>
            <person name="Mori M."/>
            <person name="Tomita M."/>
            <person name="Arakawa K."/>
        </authorList>
    </citation>
    <scope>NUCLEOTIDE SEQUENCE [LARGE SCALE GENOMIC DNA]</scope>
</reference>
<name>A0A4Y2CFT5_ARAVE</name>
<sequence>MAAVKIAIGVFYDSEIEKMLQEERKYPLTLLAIKFYRDRHELWKLIQMKAAEKLPFLSNSLKTKVCNYIQSLHVECEDWIKDYCRLLNFDRLHCRLVYKSIFCWKSDGTINRVETAKKIVQNKSIDPNSRFILACTYFLEDEVLAIWHGHKEVNKKSMRSKGTNSAVRFWMKWLRKGSVTPWRLMVDDYFSFPCFRRSDIPLRFSSFFPYLSQESRTSYFEYFDLGLQCFDKDEFFSCLCTMEEDERTELLQLIPGDALQYCLKWPFQTLFIKMVNQLESYMKDSDFEHVFLKFVLSIMRGSHDFDYVELLREFWNLSPSFKEEIEKCEIFSKVMEAILNYDEDSQSLPLEEILDKSIYG</sequence>
<dbReference type="OrthoDB" id="5827962at2759"/>
<accession>A0A4Y2CFT5</accession>
<evidence type="ECO:0000313" key="2">
    <source>
        <dbReference type="Proteomes" id="UP000499080"/>
    </source>
</evidence>
<dbReference type="AlphaFoldDB" id="A0A4Y2CFT5"/>
<dbReference type="EMBL" id="BGPR01000189">
    <property type="protein sequence ID" value="GBM03272.1"/>
    <property type="molecule type" value="Genomic_DNA"/>
</dbReference>
<evidence type="ECO:0000313" key="1">
    <source>
        <dbReference type="EMBL" id="GBM03272.1"/>
    </source>
</evidence>
<dbReference type="Proteomes" id="UP000499080">
    <property type="component" value="Unassembled WGS sequence"/>
</dbReference>
<gene>
    <name evidence="1" type="ORF">AVEN_142559_1</name>
</gene>